<gene>
    <name evidence="2" type="ORF">SCLTRI_LOCUS5403</name>
</gene>
<keyword evidence="3" id="KW-1185">Reference proteome</keyword>
<dbReference type="Proteomes" id="UP000624404">
    <property type="component" value="Unassembled WGS sequence"/>
</dbReference>
<organism evidence="2 3">
    <name type="scientific">Sclerotinia trifoliorum</name>
    <dbReference type="NCBI Taxonomy" id="28548"/>
    <lineage>
        <taxon>Eukaryota</taxon>
        <taxon>Fungi</taxon>
        <taxon>Dikarya</taxon>
        <taxon>Ascomycota</taxon>
        <taxon>Pezizomycotina</taxon>
        <taxon>Leotiomycetes</taxon>
        <taxon>Helotiales</taxon>
        <taxon>Sclerotiniaceae</taxon>
        <taxon>Sclerotinia</taxon>
    </lineage>
</organism>
<reference evidence="2" key="1">
    <citation type="submission" date="2020-10" db="EMBL/GenBank/DDBJ databases">
        <authorList>
            <person name="Kusch S."/>
        </authorList>
    </citation>
    <scope>NUCLEOTIDE SEQUENCE</scope>
    <source>
        <strain evidence="2">SwB9</strain>
    </source>
</reference>
<evidence type="ECO:0000313" key="3">
    <source>
        <dbReference type="Proteomes" id="UP000624404"/>
    </source>
</evidence>
<dbReference type="AlphaFoldDB" id="A0A8H2ZR79"/>
<feature type="region of interest" description="Disordered" evidence="1">
    <location>
        <begin position="43"/>
        <end position="89"/>
    </location>
</feature>
<evidence type="ECO:0000256" key="1">
    <source>
        <dbReference type="SAM" id="MobiDB-lite"/>
    </source>
</evidence>
<comment type="caution">
    <text evidence="2">The sequence shown here is derived from an EMBL/GenBank/DDBJ whole genome shotgun (WGS) entry which is preliminary data.</text>
</comment>
<sequence>MQTPEDNNTIDGNLPNKGRYYYSIHVVRAMQCKSTTGIQTFANPFQIPQPPTEIRASQSRTAAGAKSIKQKRPLVSSRQSGNKRIRKFS</sequence>
<dbReference type="EMBL" id="CAJHIA010000016">
    <property type="protein sequence ID" value="CAD6445616.1"/>
    <property type="molecule type" value="Genomic_DNA"/>
</dbReference>
<evidence type="ECO:0000313" key="2">
    <source>
        <dbReference type="EMBL" id="CAD6445616.1"/>
    </source>
</evidence>
<proteinExistence type="predicted"/>
<protein>
    <submittedName>
        <fullName evidence="2">425a8576-510b-486d-9fba-df30f82204b6</fullName>
    </submittedName>
</protein>
<accession>A0A8H2ZR79</accession>
<name>A0A8H2ZR79_9HELO</name>